<proteinExistence type="predicted"/>
<dbReference type="EMBL" id="DSOV01000073">
    <property type="protein sequence ID" value="HEN43725.1"/>
    <property type="molecule type" value="Genomic_DNA"/>
</dbReference>
<reference evidence="1" key="1">
    <citation type="journal article" date="2020" name="mSystems">
        <title>Genome- and Community-Level Interaction Insights into Carbon Utilization and Element Cycling Functions of Hydrothermarchaeota in Hydrothermal Sediment.</title>
        <authorList>
            <person name="Zhou Z."/>
            <person name="Liu Y."/>
            <person name="Xu W."/>
            <person name="Pan J."/>
            <person name="Luo Z.H."/>
            <person name="Li M."/>
        </authorList>
    </citation>
    <scope>NUCLEOTIDE SEQUENCE [LARGE SCALE GENOMIC DNA]</scope>
    <source>
        <strain evidence="1">SpSt-349</strain>
    </source>
</reference>
<gene>
    <name evidence="1" type="ORF">ENQ87_15430</name>
</gene>
<comment type="caution">
    <text evidence="1">The sequence shown here is derived from an EMBL/GenBank/DDBJ whole genome shotgun (WGS) entry which is preliminary data.</text>
</comment>
<sequence>MKPINWNSDKNLALKAERGVSFEEVLVAVSQGALLDVVEHPNKEKYPNQRIFIVRIRGYAFLVPFVETDEEIFLKTVIPSRSATKRYITKEKSDEQEIKSRREKIRR</sequence>
<accession>A0A831UF24</accession>
<evidence type="ECO:0000313" key="1">
    <source>
        <dbReference type="EMBL" id="HEN43725.1"/>
    </source>
</evidence>
<dbReference type="AlphaFoldDB" id="A0A831UF24"/>
<protein>
    <submittedName>
        <fullName evidence="1">Toxin</fullName>
    </submittedName>
</protein>
<name>A0A831UF24_GEOME</name>
<organism evidence="1">
    <name type="scientific">Geobacter metallireducens</name>
    <dbReference type="NCBI Taxonomy" id="28232"/>
    <lineage>
        <taxon>Bacteria</taxon>
        <taxon>Pseudomonadati</taxon>
        <taxon>Thermodesulfobacteriota</taxon>
        <taxon>Desulfuromonadia</taxon>
        <taxon>Geobacterales</taxon>
        <taxon>Geobacteraceae</taxon>
        <taxon>Geobacter</taxon>
    </lineage>
</organism>